<feature type="domain" description="O-methyltransferase C-terminal" evidence="5">
    <location>
        <begin position="110"/>
        <end position="317"/>
    </location>
</feature>
<dbReference type="GO" id="GO:0046983">
    <property type="term" value="F:protein dimerization activity"/>
    <property type="evidence" value="ECO:0007669"/>
    <property type="project" value="InterPro"/>
</dbReference>
<reference evidence="8" key="1">
    <citation type="submission" date="2017-06" db="EMBL/GenBank/DDBJ databases">
        <authorList>
            <person name="Varghese N."/>
            <person name="Submissions S."/>
        </authorList>
    </citation>
    <scope>NUCLEOTIDE SEQUENCE [LARGE SCALE GENOMIC DNA]</scope>
    <source>
        <strain evidence="8">DSM 11116</strain>
    </source>
</reference>
<feature type="domain" description="O-methyltransferase dimerisation" evidence="6">
    <location>
        <begin position="11"/>
        <end position="88"/>
    </location>
</feature>
<dbReference type="InterPro" id="IPR029063">
    <property type="entry name" value="SAM-dependent_MTases_sf"/>
</dbReference>
<dbReference type="InterPro" id="IPR036388">
    <property type="entry name" value="WH-like_DNA-bd_sf"/>
</dbReference>
<accession>A0A212T1X1</accession>
<sequence length="337" mass="37149">MKQASAPDQLMQMLFGFAASRAIGVAAELRVADHLQHGPKTAEELAMHLAVHARSLYRVLRACASIGVFAEDEEMRFSLTPLAEPLLSDAPGSLRAFAEMITTDWQYQTWAELTYSVKTGKPSFDKVHGMSSFDYFWTHEREGKQFNDAMTSNSAFSSVAVVNAYDFSPISTLVDVGGGHGFLLASILEKYPSVKGILYDTQAVITAAGELLARHGVLERCERVGGNFFDHVPPGGDAYIMKHIIHDWNDDQCITILKNCRGAMQEGGKVLIVEMIVPEGNEPSPAKFLDLQMLQYLPGCERTAKEYRELLHEAGFELARIVPTMSPFSILEGVSKA</sequence>
<dbReference type="PROSITE" id="PS51683">
    <property type="entry name" value="SAM_OMT_II"/>
    <property type="match status" value="1"/>
</dbReference>
<name>A0A212T1X1_9BACT</name>
<dbReference type="Proteomes" id="UP000198131">
    <property type="component" value="Unassembled WGS sequence"/>
</dbReference>
<dbReference type="InterPro" id="IPR016461">
    <property type="entry name" value="COMT-like"/>
</dbReference>
<dbReference type="PIRSF" id="PIRSF005739">
    <property type="entry name" value="O-mtase"/>
    <property type="match status" value="1"/>
</dbReference>
<evidence type="ECO:0000256" key="4">
    <source>
        <dbReference type="PIRSR" id="PIRSR005739-1"/>
    </source>
</evidence>
<dbReference type="Gene3D" id="3.40.50.150">
    <property type="entry name" value="Vaccinia Virus protein VP39"/>
    <property type="match status" value="1"/>
</dbReference>
<proteinExistence type="predicted"/>
<dbReference type="InterPro" id="IPR012967">
    <property type="entry name" value="COMT_dimerisation"/>
</dbReference>
<dbReference type="PANTHER" id="PTHR43712">
    <property type="entry name" value="PUTATIVE (AFU_ORTHOLOGUE AFUA_4G14580)-RELATED"/>
    <property type="match status" value="1"/>
</dbReference>
<dbReference type="InterPro" id="IPR001077">
    <property type="entry name" value="COMT_C"/>
</dbReference>
<feature type="active site" description="Proton acceptor" evidence="4">
    <location>
        <position position="246"/>
    </location>
</feature>
<dbReference type="SUPFAM" id="SSF53335">
    <property type="entry name" value="S-adenosyl-L-methionine-dependent methyltransferases"/>
    <property type="match status" value="1"/>
</dbReference>
<evidence type="ECO:0000256" key="2">
    <source>
        <dbReference type="ARBA" id="ARBA00022679"/>
    </source>
</evidence>
<evidence type="ECO:0000313" key="7">
    <source>
        <dbReference type="EMBL" id="SNC59850.1"/>
    </source>
</evidence>
<protein>
    <submittedName>
        <fullName evidence="7">Dimerisation domain-containing protein</fullName>
    </submittedName>
</protein>
<dbReference type="InterPro" id="IPR036390">
    <property type="entry name" value="WH_DNA-bd_sf"/>
</dbReference>
<evidence type="ECO:0000313" key="8">
    <source>
        <dbReference type="Proteomes" id="UP000198131"/>
    </source>
</evidence>
<dbReference type="AlphaFoldDB" id="A0A212T1X1"/>
<evidence type="ECO:0000256" key="1">
    <source>
        <dbReference type="ARBA" id="ARBA00022603"/>
    </source>
</evidence>
<dbReference type="GO" id="GO:0032259">
    <property type="term" value="P:methylation"/>
    <property type="evidence" value="ECO:0007669"/>
    <property type="project" value="UniProtKB-KW"/>
</dbReference>
<dbReference type="RefSeq" id="WP_088841507.1">
    <property type="nucleotide sequence ID" value="NZ_FYEW01000001.1"/>
</dbReference>
<evidence type="ECO:0000259" key="6">
    <source>
        <dbReference type="Pfam" id="PF08100"/>
    </source>
</evidence>
<dbReference type="Gene3D" id="1.10.287.1350">
    <property type="match status" value="1"/>
</dbReference>
<dbReference type="Gene3D" id="1.10.10.10">
    <property type="entry name" value="Winged helix-like DNA-binding domain superfamily/Winged helix DNA-binding domain"/>
    <property type="match status" value="1"/>
</dbReference>
<dbReference type="SUPFAM" id="SSF46785">
    <property type="entry name" value="Winged helix' DNA-binding domain"/>
    <property type="match status" value="1"/>
</dbReference>
<dbReference type="EMBL" id="FYEW01000001">
    <property type="protein sequence ID" value="SNC59850.1"/>
    <property type="molecule type" value="Genomic_DNA"/>
</dbReference>
<dbReference type="OrthoDB" id="9766840at2"/>
<evidence type="ECO:0000259" key="5">
    <source>
        <dbReference type="Pfam" id="PF00891"/>
    </source>
</evidence>
<organism evidence="7 8">
    <name type="scientific">Hymenobacter gelipurpurascens</name>
    <dbReference type="NCBI Taxonomy" id="89968"/>
    <lineage>
        <taxon>Bacteria</taxon>
        <taxon>Pseudomonadati</taxon>
        <taxon>Bacteroidota</taxon>
        <taxon>Cytophagia</taxon>
        <taxon>Cytophagales</taxon>
        <taxon>Hymenobacteraceae</taxon>
        <taxon>Hymenobacter</taxon>
    </lineage>
</organism>
<keyword evidence="8" id="KW-1185">Reference proteome</keyword>
<dbReference type="PANTHER" id="PTHR43712:SF2">
    <property type="entry name" value="O-METHYLTRANSFERASE CICE"/>
    <property type="match status" value="1"/>
</dbReference>
<evidence type="ECO:0000256" key="3">
    <source>
        <dbReference type="ARBA" id="ARBA00022691"/>
    </source>
</evidence>
<keyword evidence="1" id="KW-0489">Methyltransferase</keyword>
<gene>
    <name evidence="7" type="ORF">SAMN06265337_0139</name>
</gene>
<keyword evidence="2" id="KW-0808">Transferase</keyword>
<keyword evidence="3" id="KW-0949">S-adenosyl-L-methionine</keyword>
<dbReference type="Pfam" id="PF00891">
    <property type="entry name" value="Methyltransf_2"/>
    <property type="match status" value="1"/>
</dbReference>
<dbReference type="Pfam" id="PF08100">
    <property type="entry name" value="Dimerisation"/>
    <property type="match status" value="1"/>
</dbReference>
<dbReference type="GO" id="GO:0008171">
    <property type="term" value="F:O-methyltransferase activity"/>
    <property type="evidence" value="ECO:0007669"/>
    <property type="project" value="InterPro"/>
</dbReference>